<dbReference type="AlphaFoldDB" id="A0A6C0J3K6"/>
<evidence type="ECO:0000313" key="2">
    <source>
        <dbReference type="EMBL" id="QHU00265.1"/>
    </source>
</evidence>
<feature type="domain" description="Serine aminopeptidase S33" evidence="1">
    <location>
        <begin position="22"/>
        <end position="261"/>
    </location>
</feature>
<accession>A0A6C0J3K6</accession>
<dbReference type="InterPro" id="IPR051044">
    <property type="entry name" value="MAG_DAG_Lipase"/>
</dbReference>
<reference evidence="2" key="1">
    <citation type="journal article" date="2020" name="Nature">
        <title>Giant virus diversity and host interactions through global metagenomics.</title>
        <authorList>
            <person name="Schulz F."/>
            <person name="Roux S."/>
            <person name="Paez-Espino D."/>
            <person name="Jungbluth S."/>
            <person name="Walsh D.A."/>
            <person name="Denef V.J."/>
            <person name="McMahon K.D."/>
            <person name="Konstantinidis K.T."/>
            <person name="Eloe-Fadrosh E.A."/>
            <person name="Kyrpides N.C."/>
            <person name="Woyke T."/>
        </authorList>
    </citation>
    <scope>NUCLEOTIDE SEQUENCE</scope>
    <source>
        <strain evidence="2">GVMAG-M-3300025860-12</strain>
    </source>
</reference>
<organism evidence="2">
    <name type="scientific">viral metagenome</name>
    <dbReference type="NCBI Taxonomy" id="1070528"/>
    <lineage>
        <taxon>unclassified sequences</taxon>
        <taxon>metagenomes</taxon>
        <taxon>organismal metagenomes</taxon>
    </lineage>
</organism>
<dbReference type="InterPro" id="IPR022742">
    <property type="entry name" value="Hydrolase_4"/>
</dbReference>
<dbReference type="PANTHER" id="PTHR11614">
    <property type="entry name" value="PHOSPHOLIPASE-RELATED"/>
    <property type="match status" value="1"/>
</dbReference>
<dbReference type="Gene3D" id="3.40.50.1820">
    <property type="entry name" value="alpha/beta hydrolase"/>
    <property type="match status" value="1"/>
</dbReference>
<dbReference type="SUPFAM" id="SSF53474">
    <property type="entry name" value="alpha/beta-Hydrolases"/>
    <property type="match status" value="1"/>
</dbReference>
<evidence type="ECO:0000259" key="1">
    <source>
        <dbReference type="Pfam" id="PF12146"/>
    </source>
</evidence>
<proteinExistence type="predicted"/>
<protein>
    <recommendedName>
        <fullName evidence="1">Serine aminopeptidase S33 domain-containing protein</fullName>
    </recommendedName>
</protein>
<dbReference type="Pfam" id="PF12146">
    <property type="entry name" value="Hydrolase_4"/>
    <property type="match status" value="1"/>
</dbReference>
<dbReference type="InterPro" id="IPR029058">
    <property type="entry name" value="AB_hydrolase_fold"/>
</dbReference>
<name>A0A6C0J3K6_9ZZZZ</name>
<dbReference type="EMBL" id="MN740325">
    <property type="protein sequence ID" value="QHU00265.1"/>
    <property type="molecule type" value="Genomic_DNA"/>
</dbReference>
<sequence length="286" mass="33187">MNNFSILNDNNRLNILTDNLDNPKIILIHLHGLHGHFQHIYDCADDFTNRTEILKKANIKSYALEFRGHGKSSGKVGYFKNFDELMSDFERLLEYIKHLHPNIPTYLLGESMGGGMSVKIAILFEQISGIILLAPMLGVANKIKPKDYLINFLLKIATRFPNVKLINKTKYKKYKYKDYNIKYIESEYTIKNKLTLGILKECHLLCKWIDDNKMNFNKSLLIIHSKLDDITCVEKSKNFYEKCSSPDKEILLVDNSEHCLLVPNSKIDCMPQTLMLKIVNWLNKKL</sequence>